<dbReference type="GO" id="GO:0006120">
    <property type="term" value="P:mitochondrial electron transport, NADH to ubiquinone"/>
    <property type="evidence" value="ECO:0007669"/>
    <property type="project" value="InterPro"/>
</dbReference>
<keyword evidence="10 17" id="KW-0249">Electron transport</keyword>
<dbReference type="EMBL" id="GQ502785">
    <property type="protein sequence ID" value="ADD62786.1"/>
    <property type="molecule type" value="Genomic_DNA"/>
</dbReference>
<comment type="similarity">
    <text evidence="2 17">Belongs to the complex I subunit 2 family.</text>
</comment>
<feature type="transmembrane region" description="Helical" evidence="17">
    <location>
        <begin position="275"/>
        <end position="294"/>
    </location>
</feature>
<keyword evidence="14 17" id="KW-0496">Mitochondrion</keyword>
<dbReference type="PANTHER" id="PTHR46552:SF1">
    <property type="entry name" value="NADH-UBIQUINONE OXIDOREDUCTASE CHAIN 2"/>
    <property type="match status" value="1"/>
</dbReference>
<evidence type="ECO:0000256" key="5">
    <source>
        <dbReference type="ARBA" id="ARBA00022448"/>
    </source>
</evidence>
<keyword evidence="12 17" id="KW-0520">NAD</keyword>
<evidence type="ECO:0000256" key="6">
    <source>
        <dbReference type="ARBA" id="ARBA00022660"/>
    </source>
</evidence>
<evidence type="ECO:0000313" key="19">
    <source>
        <dbReference type="EMBL" id="ADD62786.1"/>
    </source>
</evidence>
<evidence type="ECO:0000256" key="13">
    <source>
        <dbReference type="ARBA" id="ARBA00023075"/>
    </source>
</evidence>
<keyword evidence="6 17" id="KW-0679">Respiratory chain</keyword>
<evidence type="ECO:0000256" key="12">
    <source>
        <dbReference type="ARBA" id="ARBA00023027"/>
    </source>
</evidence>
<geneLocation type="mitochondrion" evidence="19"/>
<keyword evidence="8 17" id="KW-0999">Mitochondrion inner membrane</keyword>
<feature type="domain" description="NADH:quinone oxidoreductase/Mrp antiporter transmembrane" evidence="18">
    <location>
        <begin position="23"/>
        <end position="289"/>
    </location>
</feature>
<comment type="function">
    <text evidence="17">Core subunit of the mitochondrial membrane respiratory chain NADH dehydrogenase (Complex I) which catalyzes electron transfer from NADH through the respiratory chain, using ubiquinone as an electron acceptor. Essential for the catalytic activity and assembly of complex I.</text>
</comment>
<name>D5I1Z5_9SAUR</name>
<feature type="transmembrane region" description="Helical" evidence="17">
    <location>
        <begin position="234"/>
        <end position="255"/>
    </location>
</feature>
<keyword evidence="11 17" id="KW-1133">Transmembrane helix</keyword>
<evidence type="ECO:0000256" key="8">
    <source>
        <dbReference type="ARBA" id="ARBA00022792"/>
    </source>
</evidence>
<proteinExistence type="inferred from homology"/>
<dbReference type="GO" id="GO:0008137">
    <property type="term" value="F:NADH dehydrogenase (ubiquinone) activity"/>
    <property type="evidence" value="ECO:0007669"/>
    <property type="project" value="UniProtKB-EC"/>
</dbReference>
<protein>
    <recommendedName>
        <fullName evidence="4 17">NADH-ubiquinone oxidoreductase chain 2</fullName>
        <ecNumber evidence="3 17">7.1.1.2</ecNumber>
    </recommendedName>
</protein>
<keyword evidence="13 17" id="KW-0830">Ubiquinone</keyword>
<evidence type="ECO:0000256" key="2">
    <source>
        <dbReference type="ARBA" id="ARBA00007012"/>
    </source>
</evidence>
<dbReference type="Pfam" id="PF00361">
    <property type="entry name" value="Proton_antipo_M"/>
    <property type="match status" value="1"/>
</dbReference>
<evidence type="ECO:0000256" key="11">
    <source>
        <dbReference type="ARBA" id="ARBA00022989"/>
    </source>
</evidence>
<feature type="transmembrane region" description="Helical" evidence="17">
    <location>
        <begin position="149"/>
        <end position="167"/>
    </location>
</feature>
<dbReference type="InterPro" id="IPR003917">
    <property type="entry name" value="NADH_UbQ_OxRdtase_chain2"/>
</dbReference>
<dbReference type="EC" id="7.1.1.2" evidence="3 17"/>
<dbReference type="PRINTS" id="PR01436">
    <property type="entry name" value="NADHDHGNASE2"/>
</dbReference>
<keyword evidence="7 17" id="KW-0812">Transmembrane</keyword>
<comment type="subcellular location">
    <subcellularLocation>
        <location evidence="1 17">Mitochondrion inner membrane</location>
        <topology evidence="1 17">Multi-pass membrane protein</topology>
    </subcellularLocation>
</comment>
<keyword evidence="9 17" id="KW-1278">Translocase</keyword>
<dbReference type="InterPro" id="IPR001750">
    <property type="entry name" value="ND/Mrp_TM"/>
</dbReference>
<evidence type="ECO:0000256" key="17">
    <source>
        <dbReference type="RuleBase" id="RU003403"/>
    </source>
</evidence>
<dbReference type="AlphaFoldDB" id="D5I1Z5"/>
<feature type="transmembrane region" description="Helical" evidence="17">
    <location>
        <begin position="202"/>
        <end position="222"/>
    </location>
</feature>
<gene>
    <name evidence="19" type="primary">ND2</name>
</gene>
<evidence type="ECO:0000256" key="1">
    <source>
        <dbReference type="ARBA" id="ARBA00004448"/>
    </source>
</evidence>
<evidence type="ECO:0000259" key="18">
    <source>
        <dbReference type="Pfam" id="PF00361"/>
    </source>
</evidence>
<evidence type="ECO:0000256" key="3">
    <source>
        <dbReference type="ARBA" id="ARBA00012944"/>
    </source>
</evidence>
<organism evidence="19">
    <name type="scientific">Cophotis dumbara</name>
    <dbReference type="NCBI Taxonomy" id="703234"/>
    <lineage>
        <taxon>Eukaryota</taxon>
        <taxon>Metazoa</taxon>
        <taxon>Chordata</taxon>
        <taxon>Craniata</taxon>
        <taxon>Vertebrata</taxon>
        <taxon>Euteleostomi</taxon>
        <taxon>Lepidosauria</taxon>
        <taxon>Squamata</taxon>
        <taxon>Bifurcata</taxon>
        <taxon>Unidentata</taxon>
        <taxon>Episquamata</taxon>
        <taxon>Toxicofera</taxon>
        <taxon>Iguania</taxon>
        <taxon>Acrodonta</taxon>
        <taxon>Agamidae</taxon>
        <taxon>Draconinae</taxon>
        <taxon>Cophotis</taxon>
    </lineage>
</organism>
<dbReference type="GO" id="GO:0005743">
    <property type="term" value="C:mitochondrial inner membrane"/>
    <property type="evidence" value="ECO:0007669"/>
    <property type="project" value="UniProtKB-SubCell"/>
</dbReference>
<evidence type="ECO:0000256" key="9">
    <source>
        <dbReference type="ARBA" id="ARBA00022967"/>
    </source>
</evidence>
<evidence type="ECO:0000256" key="10">
    <source>
        <dbReference type="ARBA" id="ARBA00022982"/>
    </source>
</evidence>
<dbReference type="PANTHER" id="PTHR46552">
    <property type="entry name" value="NADH-UBIQUINONE OXIDOREDUCTASE CHAIN 2"/>
    <property type="match status" value="1"/>
</dbReference>
<evidence type="ECO:0000256" key="15">
    <source>
        <dbReference type="ARBA" id="ARBA00023136"/>
    </source>
</evidence>
<dbReference type="InterPro" id="IPR050175">
    <property type="entry name" value="Complex_I_Subunit_2"/>
</dbReference>
<accession>D5I1Z5</accession>
<evidence type="ECO:0000256" key="16">
    <source>
        <dbReference type="ARBA" id="ARBA00049551"/>
    </source>
</evidence>
<sequence>MQLTAKMVSFTSIVTSTILVASSNNWLLAWLSLELNTLATLPVISKTKHPRAIEATTKYFLTQATASCLLLLSSTINAWQTGTWSITQMSNELPSTTMLIALTMKLGTVPTHFWLPEVMQGTTLKTALLISTWQKIAPMTLLFSTSNHTPSSITLTLALLSTSLGGWAGMNQTQLRKMMAYSSIANMGWTLLTLTTEPKTSLINIFVYMIITTPVFLLMTLTSTKTLQDMATSWTTSPAAATTLIILLLSMAGLPPLTGFLPKLLILEELVTQDLTPAAVMTTITSLLSLVFYLRIMYLTTLLNSPCSSTSTTKWRQSTHGTKAASLTPTATTTLTALPTLLL</sequence>
<evidence type="ECO:0000256" key="4">
    <source>
        <dbReference type="ARBA" id="ARBA00021008"/>
    </source>
</evidence>
<evidence type="ECO:0000256" key="14">
    <source>
        <dbReference type="ARBA" id="ARBA00023128"/>
    </source>
</evidence>
<evidence type="ECO:0000256" key="7">
    <source>
        <dbReference type="ARBA" id="ARBA00022692"/>
    </source>
</evidence>
<keyword evidence="15 17" id="KW-0472">Membrane</keyword>
<keyword evidence="5" id="KW-0813">Transport</keyword>
<comment type="catalytic activity">
    <reaction evidence="16 17">
        <text>a ubiquinone + NADH + 5 H(+)(in) = a ubiquinol + NAD(+) + 4 H(+)(out)</text>
        <dbReference type="Rhea" id="RHEA:29091"/>
        <dbReference type="Rhea" id="RHEA-COMP:9565"/>
        <dbReference type="Rhea" id="RHEA-COMP:9566"/>
        <dbReference type="ChEBI" id="CHEBI:15378"/>
        <dbReference type="ChEBI" id="CHEBI:16389"/>
        <dbReference type="ChEBI" id="CHEBI:17976"/>
        <dbReference type="ChEBI" id="CHEBI:57540"/>
        <dbReference type="ChEBI" id="CHEBI:57945"/>
        <dbReference type="EC" id="7.1.1.2"/>
    </reaction>
</comment>
<reference evidence="19" key="1">
    <citation type="journal article" date="2010" name="Biol. Lett.">
        <title>Live birth among Iguanian lizards predates Pliocene--Pleistocene glaciations.</title>
        <authorList>
            <person name="Schulte J.A.II."/>
            <person name="Moreno-Roark F."/>
        </authorList>
    </citation>
    <scope>NUCLEOTIDE SEQUENCE</scope>
</reference>